<evidence type="ECO:0000313" key="12">
    <source>
        <dbReference type="Proteomes" id="UP000663874"/>
    </source>
</evidence>
<evidence type="ECO:0000256" key="1">
    <source>
        <dbReference type="ARBA" id="ARBA00004123"/>
    </source>
</evidence>
<name>A0A818VB76_9BILA</name>
<protein>
    <recommendedName>
        <fullName evidence="9">BED-type domain-containing protein</fullName>
    </recommendedName>
</protein>
<dbReference type="InterPro" id="IPR052035">
    <property type="entry name" value="ZnF_BED_domain_contain"/>
</dbReference>
<proteinExistence type="predicted"/>
<sequence>MDNINYFLKNLFIQIKPPNTYKPSFVWNYFGRLYKKPNEAIDLEKFYCKICFDKFKSEEPDTVFSSVQKQIGVYSATSATGNMKSHLLAIHRISEPQQTKTTSQHILSMFSRDHHSQKASQLKQQLGHQLALMCCRDLLPFSIVENEGFQDFLICNKIVNSKEDIPSRTILSPINLNKIYDVCVERTNEQLKSASPFPTITSDIWCNKYKHRSYICFTIHYLDSNVHLHKYSLKTEPFDGRHTGEAIKDRFLTVLNEFNLSSNNIIVISDKGSNMRKAWKLLKIIHMFCIGHGIHNLLMVDCFPRLTGIPDLLDKVQKIINKLRYRRHELEQEFIRIHDQIKNDLFEVINKAGEVLDADLALSYDDIEDVDQLDHEKENYELELYSINDQRSSKFDYLKKQIQLLIILMSFIL</sequence>
<dbReference type="GO" id="GO:0003677">
    <property type="term" value="F:DNA binding"/>
    <property type="evidence" value="ECO:0007669"/>
    <property type="project" value="InterPro"/>
</dbReference>
<evidence type="ECO:0000256" key="8">
    <source>
        <dbReference type="PROSITE-ProRule" id="PRU00027"/>
    </source>
</evidence>
<dbReference type="GO" id="GO:0005634">
    <property type="term" value="C:nucleus"/>
    <property type="evidence" value="ECO:0007669"/>
    <property type="project" value="UniProtKB-SubCell"/>
</dbReference>
<comment type="subcellular location">
    <subcellularLocation>
        <location evidence="1">Nucleus</location>
    </subcellularLocation>
</comment>
<evidence type="ECO:0000256" key="4">
    <source>
        <dbReference type="ARBA" id="ARBA00022833"/>
    </source>
</evidence>
<dbReference type="EMBL" id="CAJOBE010001048">
    <property type="protein sequence ID" value="CAF3710190.1"/>
    <property type="molecule type" value="Genomic_DNA"/>
</dbReference>
<evidence type="ECO:0000313" key="11">
    <source>
        <dbReference type="EMBL" id="CAF3710190.1"/>
    </source>
</evidence>
<comment type="caution">
    <text evidence="11">The sequence shown here is derived from an EMBL/GenBank/DDBJ whole genome shotgun (WGS) entry which is preliminary data.</text>
</comment>
<dbReference type="InterPro" id="IPR003656">
    <property type="entry name" value="Znf_BED"/>
</dbReference>
<dbReference type="PANTHER" id="PTHR46481">
    <property type="entry name" value="ZINC FINGER BED DOMAIN-CONTAINING PROTEIN 4"/>
    <property type="match status" value="1"/>
</dbReference>
<dbReference type="GO" id="GO:0008270">
    <property type="term" value="F:zinc ion binding"/>
    <property type="evidence" value="ECO:0007669"/>
    <property type="project" value="UniProtKB-KW"/>
</dbReference>
<reference evidence="11" key="1">
    <citation type="submission" date="2021-02" db="EMBL/GenBank/DDBJ databases">
        <authorList>
            <person name="Nowell W R."/>
        </authorList>
    </citation>
    <scope>NUCLEOTIDE SEQUENCE</scope>
</reference>
<evidence type="ECO:0000259" key="9">
    <source>
        <dbReference type="PROSITE" id="PS50808"/>
    </source>
</evidence>
<evidence type="ECO:0000256" key="7">
    <source>
        <dbReference type="ARBA" id="ARBA00023242"/>
    </source>
</evidence>
<dbReference type="AlphaFoldDB" id="A0A818VB76"/>
<keyword evidence="5" id="KW-0805">Transcription regulation</keyword>
<dbReference type="EMBL" id="CAJNOU010008447">
    <property type="protein sequence ID" value="CAF1537788.1"/>
    <property type="molecule type" value="Genomic_DNA"/>
</dbReference>
<keyword evidence="7" id="KW-0539">Nucleus</keyword>
<accession>A0A818VB76</accession>
<dbReference type="SUPFAM" id="SSF140996">
    <property type="entry name" value="Hermes dimerisation domain"/>
    <property type="match status" value="1"/>
</dbReference>
<evidence type="ECO:0000256" key="5">
    <source>
        <dbReference type="ARBA" id="ARBA00023015"/>
    </source>
</evidence>
<dbReference type="SUPFAM" id="SSF53098">
    <property type="entry name" value="Ribonuclease H-like"/>
    <property type="match status" value="1"/>
</dbReference>
<organism evidence="11 12">
    <name type="scientific">Rotaria sordida</name>
    <dbReference type="NCBI Taxonomy" id="392033"/>
    <lineage>
        <taxon>Eukaryota</taxon>
        <taxon>Metazoa</taxon>
        <taxon>Spiralia</taxon>
        <taxon>Gnathifera</taxon>
        <taxon>Rotifera</taxon>
        <taxon>Eurotatoria</taxon>
        <taxon>Bdelloidea</taxon>
        <taxon>Philodinida</taxon>
        <taxon>Philodinidae</taxon>
        <taxon>Rotaria</taxon>
    </lineage>
</organism>
<dbReference type="PANTHER" id="PTHR46481:SF10">
    <property type="entry name" value="ZINC FINGER BED DOMAIN-CONTAINING PROTEIN 39"/>
    <property type="match status" value="1"/>
</dbReference>
<evidence type="ECO:0000256" key="3">
    <source>
        <dbReference type="ARBA" id="ARBA00022771"/>
    </source>
</evidence>
<evidence type="ECO:0000256" key="2">
    <source>
        <dbReference type="ARBA" id="ARBA00022723"/>
    </source>
</evidence>
<dbReference type="Proteomes" id="UP000663889">
    <property type="component" value="Unassembled WGS sequence"/>
</dbReference>
<evidence type="ECO:0000313" key="10">
    <source>
        <dbReference type="EMBL" id="CAF1537788.1"/>
    </source>
</evidence>
<dbReference type="InterPro" id="IPR012337">
    <property type="entry name" value="RNaseH-like_sf"/>
</dbReference>
<dbReference type="PROSITE" id="PS50808">
    <property type="entry name" value="ZF_BED"/>
    <property type="match status" value="1"/>
</dbReference>
<dbReference type="Gene3D" id="1.10.10.1070">
    <property type="entry name" value="Zinc finger, BED domain-containing"/>
    <property type="match status" value="1"/>
</dbReference>
<keyword evidence="6" id="KW-0804">Transcription</keyword>
<feature type="domain" description="BED-type" evidence="9">
    <location>
        <begin position="21"/>
        <end position="98"/>
    </location>
</feature>
<dbReference type="Proteomes" id="UP000663874">
    <property type="component" value="Unassembled WGS sequence"/>
</dbReference>
<evidence type="ECO:0000256" key="6">
    <source>
        <dbReference type="ARBA" id="ARBA00023163"/>
    </source>
</evidence>
<keyword evidence="3 8" id="KW-0863">Zinc-finger</keyword>
<gene>
    <name evidence="11" type="ORF">FNK824_LOCUS9766</name>
    <name evidence="10" type="ORF">SEV965_LOCUS37939</name>
</gene>
<keyword evidence="4" id="KW-0862">Zinc</keyword>
<keyword evidence="2" id="KW-0479">Metal-binding</keyword>